<feature type="non-terminal residue" evidence="7">
    <location>
        <position position="155"/>
    </location>
</feature>
<name>A0AAN8XDB0_HALRR</name>
<comment type="subcellular location">
    <subcellularLocation>
        <location evidence="1">Membrane</location>
        <topology evidence="1">Multi-pass membrane protein</topology>
    </subcellularLocation>
</comment>
<dbReference type="PRINTS" id="PR00762">
    <property type="entry name" value="CLCHANNEL"/>
</dbReference>
<keyword evidence="6" id="KW-0472">Membrane</keyword>
<keyword evidence="5" id="KW-0129">CBS domain</keyword>
<dbReference type="Gene3D" id="1.10.3080.10">
    <property type="entry name" value="Clc chloride channel"/>
    <property type="match status" value="1"/>
</dbReference>
<dbReference type="AlphaFoldDB" id="A0AAN8XDB0"/>
<dbReference type="GO" id="GO:0015108">
    <property type="term" value="F:chloride transmembrane transporter activity"/>
    <property type="evidence" value="ECO:0007669"/>
    <property type="project" value="InterPro"/>
</dbReference>
<dbReference type="InterPro" id="IPR001807">
    <property type="entry name" value="ClC"/>
</dbReference>
<dbReference type="PANTHER" id="PTHR11689:SF136">
    <property type="entry name" value="H(+)_CL(-) EXCHANGE TRANSPORTER 7"/>
    <property type="match status" value="1"/>
</dbReference>
<organism evidence="7 8">
    <name type="scientific">Halocaridina rubra</name>
    <name type="common">Hawaiian red shrimp</name>
    <dbReference type="NCBI Taxonomy" id="373956"/>
    <lineage>
        <taxon>Eukaryota</taxon>
        <taxon>Metazoa</taxon>
        <taxon>Ecdysozoa</taxon>
        <taxon>Arthropoda</taxon>
        <taxon>Crustacea</taxon>
        <taxon>Multicrustacea</taxon>
        <taxon>Malacostraca</taxon>
        <taxon>Eumalacostraca</taxon>
        <taxon>Eucarida</taxon>
        <taxon>Decapoda</taxon>
        <taxon>Pleocyemata</taxon>
        <taxon>Caridea</taxon>
        <taxon>Atyoidea</taxon>
        <taxon>Atyidae</taxon>
        <taxon>Halocaridina</taxon>
    </lineage>
</organism>
<sequence length="155" mass="16004">MNHLLSLTPFSADTDEGVLNSTLTISFFLWAALNVGPVFLAALMGSLVEPMAAGSGIPQVKCYLNGVKIPRVVRIKTLLAKATGVTMSVLGGLAVGKEGPMIHSGAVIAAGASQGKTTSLDYDFGIFEYFREDHEKRDFVSGGAAAGVAAAFGAP</sequence>
<reference evidence="7 8" key="1">
    <citation type="submission" date="2023-11" db="EMBL/GenBank/DDBJ databases">
        <title>Halocaridina rubra genome assembly.</title>
        <authorList>
            <person name="Smith C."/>
        </authorList>
    </citation>
    <scope>NUCLEOTIDE SEQUENCE [LARGE SCALE GENOMIC DNA]</scope>
    <source>
        <strain evidence="7">EP-1</strain>
        <tissue evidence="7">Whole</tissue>
    </source>
</reference>
<gene>
    <name evidence="7" type="primary">CLCN7_2</name>
    <name evidence="7" type="ORF">SK128_022410</name>
</gene>
<dbReference type="PANTHER" id="PTHR11689">
    <property type="entry name" value="CHLORIDE CHANNEL PROTEIN CLC FAMILY MEMBER"/>
    <property type="match status" value="1"/>
</dbReference>
<keyword evidence="8" id="KW-1185">Reference proteome</keyword>
<keyword evidence="2" id="KW-0812">Transmembrane</keyword>
<evidence type="ECO:0000256" key="5">
    <source>
        <dbReference type="ARBA" id="ARBA00023122"/>
    </source>
</evidence>
<dbReference type="GO" id="GO:0005765">
    <property type="term" value="C:lysosomal membrane"/>
    <property type="evidence" value="ECO:0007669"/>
    <property type="project" value="TreeGrafter"/>
</dbReference>
<protein>
    <submittedName>
        <fullName evidence="7">H(+)/Cl(-) exchange transporter 7</fullName>
    </submittedName>
</protein>
<evidence type="ECO:0000256" key="2">
    <source>
        <dbReference type="ARBA" id="ARBA00022692"/>
    </source>
</evidence>
<evidence type="ECO:0000313" key="8">
    <source>
        <dbReference type="Proteomes" id="UP001381693"/>
    </source>
</evidence>
<keyword evidence="3" id="KW-0677">Repeat</keyword>
<evidence type="ECO:0000256" key="3">
    <source>
        <dbReference type="ARBA" id="ARBA00022737"/>
    </source>
</evidence>
<dbReference type="InterPro" id="IPR014743">
    <property type="entry name" value="Cl-channel_core"/>
</dbReference>
<evidence type="ECO:0000256" key="6">
    <source>
        <dbReference type="ARBA" id="ARBA00023136"/>
    </source>
</evidence>
<accession>A0AAN8XDB0</accession>
<evidence type="ECO:0000313" key="7">
    <source>
        <dbReference type="EMBL" id="KAK7079398.1"/>
    </source>
</evidence>
<dbReference type="InterPro" id="IPR051280">
    <property type="entry name" value="Cl-channel/antiporter"/>
</dbReference>
<evidence type="ECO:0000256" key="4">
    <source>
        <dbReference type="ARBA" id="ARBA00022989"/>
    </source>
</evidence>
<keyword evidence="4" id="KW-1133">Transmembrane helix</keyword>
<dbReference type="SUPFAM" id="SSF81340">
    <property type="entry name" value="Clc chloride channel"/>
    <property type="match status" value="1"/>
</dbReference>
<evidence type="ECO:0000256" key="1">
    <source>
        <dbReference type="ARBA" id="ARBA00004141"/>
    </source>
</evidence>
<dbReference type="Proteomes" id="UP001381693">
    <property type="component" value="Unassembled WGS sequence"/>
</dbReference>
<comment type="caution">
    <text evidence="7">The sequence shown here is derived from an EMBL/GenBank/DDBJ whole genome shotgun (WGS) entry which is preliminary data.</text>
</comment>
<dbReference type="Pfam" id="PF00654">
    <property type="entry name" value="Voltage_CLC"/>
    <property type="match status" value="1"/>
</dbReference>
<dbReference type="EMBL" id="JAXCGZ010007161">
    <property type="protein sequence ID" value="KAK7079398.1"/>
    <property type="molecule type" value="Genomic_DNA"/>
</dbReference>
<proteinExistence type="predicted"/>